<dbReference type="EMBL" id="FWFL01000007">
    <property type="protein sequence ID" value="SLN54329.1"/>
    <property type="molecule type" value="Genomic_DNA"/>
</dbReference>
<sequence>MKKLTALATGTMMAFAAPVMAADIVIGVPNWPSVNATAHILKAAIEQNLGFEVELQNGTNPIVFEAMDSGAMHVHPEVWMPNQQNLHDTFVKEKGTVVMNPNGVEAFQGMCVDKASADKHGITSIDDLSNPDIAALFDTNGDGQGEAWIGAPGWASTNVERIRAKSYGYDQTLELTQSDETIAYANLANAIKAGEPWLGFCYTPHYVFALHDMQILEEPPYDAAKWNVKQPTDDPNWLEVSEAGVAWDLAYLHIHYAKSLENDFPAVASMLSKVNFDTKAVSDMTFAVVIDKKDPAAYADEWIAAHEDQVLGWFAE</sequence>
<dbReference type="Gene3D" id="3.10.105.10">
    <property type="entry name" value="Dipeptide-binding Protein, Domain 3"/>
    <property type="match status" value="1"/>
</dbReference>
<dbReference type="RefSeq" id="WP_085893110.1">
    <property type="nucleotide sequence ID" value="NZ_FWFL01000007.1"/>
</dbReference>
<evidence type="ECO:0000256" key="1">
    <source>
        <dbReference type="SAM" id="SignalP"/>
    </source>
</evidence>
<name>A0A1Y5T298_9RHOB</name>
<gene>
    <name evidence="3" type="primary">proX</name>
    <name evidence="3" type="ORF">PEL8287_02889</name>
</gene>
<keyword evidence="4" id="KW-1185">Reference proteome</keyword>
<dbReference type="GO" id="GO:0022857">
    <property type="term" value="F:transmembrane transporter activity"/>
    <property type="evidence" value="ECO:0007669"/>
    <property type="project" value="InterPro"/>
</dbReference>
<dbReference type="Gene3D" id="3.40.190.10">
    <property type="entry name" value="Periplasmic binding protein-like II"/>
    <property type="match status" value="1"/>
</dbReference>
<keyword evidence="1" id="KW-0732">Signal</keyword>
<dbReference type="GO" id="GO:0043190">
    <property type="term" value="C:ATP-binding cassette (ABC) transporter complex"/>
    <property type="evidence" value="ECO:0007669"/>
    <property type="project" value="InterPro"/>
</dbReference>
<accession>A0A1Y5T298</accession>
<dbReference type="Gene3D" id="3.40.190.100">
    <property type="entry name" value="Glycine betaine-binding periplasmic protein, domain 2"/>
    <property type="match status" value="1"/>
</dbReference>
<dbReference type="Proteomes" id="UP000193827">
    <property type="component" value="Unassembled WGS sequence"/>
</dbReference>
<dbReference type="CDD" id="cd13642">
    <property type="entry name" value="PBP2_BCP_1"/>
    <property type="match status" value="1"/>
</dbReference>
<feature type="domain" description="ABC-type glycine betaine transport system substrate-binding" evidence="2">
    <location>
        <begin position="23"/>
        <end position="304"/>
    </location>
</feature>
<protein>
    <submittedName>
        <fullName evidence="3">Glycine betaine-binding periplasmic protein</fullName>
    </submittedName>
</protein>
<dbReference type="InterPro" id="IPR007210">
    <property type="entry name" value="ABC_Gly_betaine_transp_sub-bd"/>
</dbReference>
<dbReference type="OrthoDB" id="9787902at2"/>
<proteinExistence type="predicted"/>
<dbReference type="SUPFAM" id="SSF53850">
    <property type="entry name" value="Periplasmic binding protein-like II"/>
    <property type="match status" value="1"/>
</dbReference>
<feature type="chain" id="PRO_5010984971" evidence="1">
    <location>
        <begin position="22"/>
        <end position="316"/>
    </location>
</feature>
<evidence type="ECO:0000313" key="4">
    <source>
        <dbReference type="Proteomes" id="UP000193827"/>
    </source>
</evidence>
<evidence type="ECO:0000259" key="2">
    <source>
        <dbReference type="Pfam" id="PF04069"/>
    </source>
</evidence>
<reference evidence="3 4" key="1">
    <citation type="submission" date="2017-03" db="EMBL/GenBank/DDBJ databases">
        <authorList>
            <person name="Afonso C.L."/>
            <person name="Miller P.J."/>
            <person name="Scott M.A."/>
            <person name="Spackman E."/>
            <person name="Goraichik I."/>
            <person name="Dimitrov K.M."/>
            <person name="Suarez D.L."/>
            <person name="Swayne D.E."/>
        </authorList>
    </citation>
    <scope>NUCLEOTIDE SEQUENCE [LARGE SCALE GENOMIC DNA]</scope>
    <source>
        <strain evidence="3 4">CECT 8287</strain>
    </source>
</reference>
<feature type="signal peptide" evidence="1">
    <location>
        <begin position="1"/>
        <end position="21"/>
    </location>
</feature>
<organism evidence="3 4">
    <name type="scientific">Roseovarius litorisediminis</name>
    <dbReference type="NCBI Taxonomy" id="1312363"/>
    <lineage>
        <taxon>Bacteria</taxon>
        <taxon>Pseudomonadati</taxon>
        <taxon>Pseudomonadota</taxon>
        <taxon>Alphaproteobacteria</taxon>
        <taxon>Rhodobacterales</taxon>
        <taxon>Roseobacteraceae</taxon>
        <taxon>Roseovarius</taxon>
    </lineage>
</organism>
<dbReference type="Pfam" id="PF04069">
    <property type="entry name" value="OpuAC"/>
    <property type="match status" value="1"/>
</dbReference>
<evidence type="ECO:0000313" key="3">
    <source>
        <dbReference type="EMBL" id="SLN54329.1"/>
    </source>
</evidence>
<dbReference type="AlphaFoldDB" id="A0A1Y5T298"/>